<dbReference type="EMBL" id="KZ613746">
    <property type="protein sequence ID" value="PMD65502.1"/>
    <property type="molecule type" value="Genomic_DNA"/>
</dbReference>
<feature type="domain" description="Phospholipase/carboxylesterase/thioesterase" evidence="3">
    <location>
        <begin position="4"/>
        <end position="159"/>
    </location>
</feature>
<feature type="domain" description="Peptidase S9 prolyl oligopeptidase catalytic" evidence="2">
    <location>
        <begin position="180"/>
        <end position="253"/>
    </location>
</feature>
<accession>A0A2J6TR75</accession>
<dbReference type="GO" id="GO:0008236">
    <property type="term" value="F:serine-type peptidase activity"/>
    <property type="evidence" value="ECO:0007669"/>
    <property type="project" value="InterPro"/>
</dbReference>
<dbReference type="Proteomes" id="UP000235371">
    <property type="component" value="Unassembled WGS sequence"/>
</dbReference>
<evidence type="ECO:0000313" key="5">
    <source>
        <dbReference type="Proteomes" id="UP000235371"/>
    </source>
</evidence>
<dbReference type="GeneID" id="36585832"/>
<sequence>MENTAHIVTPRGDHTQTIILLHGRDSIASEFAEEFFESQASDDRTLPEIFPTTRWVFPTSKIRNSARFEAPMSQWFDMWSVENHLEKNEIQIDGLRESVKEVLDLIRTEAALISPDQIILGGISQGCATAIHTLLYGGIRLGGFIGLSSWLPFEPEIATTRANDKAWSMVGNRLHYSHKMLNTPTDQAKTASVLSDFSSTSVLETPVFLSHSQDDDVVPIANGKKLSTTLEQLGMAVSWKPYEDGGHWVNEPQGVDDIVSFIRVVESSKNAWREKFNPFESANSKIQ</sequence>
<dbReference type="RefSeq" id="XP_024742406.1">
    <property type="nucleotide sequence ID" value="XM_024877755.1"/>
</dbReference>
<dbReference type="Pfam" id="PF02230">
    <property type="entry name" value="Abhydrolase_2"/>
    <property type="match status" value="1"/>
</dbReference>
<evidence type="ECO:0000256" key="1">
    <source>
        <dbReference type="ARBA" id="ARBA00006499"/>
    </source>
</evidence>
<dbReference type="GO" id="GO:0008474">
    <property type="term" value="F:palmitoyl-(protein) hydrolase activity"/>
    <property type="evidence" value="ECO:0007669"/>
    <property type="project" value="TreeGrafter"/>
</dbReference>
<dbReference type="AlphaFoldDB" id="A0A2J6TR75"/>
<name>A0A2J6TR75_9HELO</name>
<reference evidence="4 5" key="1">
    <citation type="submission" date="2016-04" db="EMBL/GenBank/DDBJ databases">
        <title>A degradative enzymes factory behind the ericoid mycorrhizal symbiosis.</title>
        <authorList>
            <consortium name="DOE Joint Genome Institute"/>
            <person name="Martino E."/>
            <person name="Morin E."/>
            <person name="Grelet G."/>
            <person name="Kuo A."/>
            <person name="Kohler A."/>
            <person name="Daghino S."/>
            <person name="Barry K."/>
            <person name="Choi C."/>
            <person name="Cichocki N."/>
            <person name="Clum A."/>
            <person name="Copeland A."/>
            <person name="Hainaut M."/>
            <person name="Haridas S."/>
            <person name="Labutti K."/>
            <person name="Lindquist E."/>
            <person name="Lipzen A."/>
            <person name="Khouja H.-R."/>
            <person name="Murat C."/>
            <person name="Ohm R."/>
            <person name="Olson A."/>
            <person name="Spatafora J."/>
            <person name="Veneault-Fourrey C."/>
            <person name="Henrissat B."/>
            <person name="Grigoriev I."/>
            <person name="Martin F."/>
            <person name="Perotto S."/>
        </authorList>
    </citation>
    <scope>NUCLEOTIDE SEQUENCE [LARGE SCALE GENOMIC DNA]</scope>
    <source>
        <strain evidence="4 5">E</strain>
    </source>
</reference>
<evidence type="ECO:0000259" key="2">
    <source>
        <dbReference type="Pfam" id="PF00326"/>
    </source>
</evidence>
<dbReference type="OrthoDB" id="2418081at2759"/>
<dbReference type="STRING" id="1095630.A0A2J6TR75"/>
<dbReference type="InParanoid" id="A0A2J6TR75"/>
<proteinExistence type="inferred from homology"/>
<dbReference type="InterPro" id="IPR001375">
    <property type="entry name" value="Peptidase_S9_cat"/>
</dbReference>
<dbReference type="InterPro" id="IPR050565">
    <property type="entry name" value="LYPA1-2/EST-like"/>
</dbReference>
<dbReference type="Gene3D" id="3.40.50.1820">
    <property type="entry name" value="alpha/beta hydrolase"/>
    <property type="match status" value="1"/>
</dbReference>
<evidence type="ECO:0000313" key="4">
    <source>
        <dbReference type="EMBL" id="PMD65502.1"/>
    </source>
</evidence>
<dbReference type="GO" id="GO:0052689">
    <property type="term" value="F:carboxylic ester hydrolase activity"/>
    <property type="evidence" value="ECO:0007669"/>
    <property type="project" value="TreeGrafter"/>
</dbReference>
<dbReference type="GO" id="GO:0005737">
    <property type="term" value="C:cytoplasm"/>
    <property type="evidence" value="ECO:0007669"/>
    <property type="project" value="TreeGrafter"/>
</dbReference>
<dbReference type="Pfam" id="PF00326">
    <property type="entry name" value="Peptidase_S9"/>
    <property type="match status" value="1"/>
</dbReference>
<organism evidence="4 5">
    <name type="scientific">Hyaloscypha bicolor E</name>
    <dbReference type="NCBI Taxonomy" id="1095630"/>
    <lineage>
        <taxon>Eukaryota</taxon>
        <taxon>Fungi</taxon>
        <taxon>Dikarya</taxon>
        <taxon>Ascomycota</taxon>
        <taxon>Pezizomycotina</taxon>
        <taxon>Leotiomycetes</taxon>
        <taxon>Helotiales</taxon>
        <taxon>Hyaloscyphaceae</taxon>
        <taxon>Hyaloscypha</taxon>
        <taxon>Hyaloscypha bicolor</taxon>
    </lineage>
</organism>
<dbReference type="InterPro" id="IPR003140">
    <property type="entry name" value="PLipase/COase/thioEstase"/>
</dbReference>
<dbReference type="SUPFAM" id="SSF53474">
    <property type="entry name" value="alpha/beta-Hydrolases"/>
    <property type="match status" value="1"/>
</dbReference>
<dbReference type="InterPro" id="IPR029058">
    <property type="entry name" value="AB_hydrolase_fold"/>
</dbReference>
<keyword evidence="4" id="KW-0378">Hydrolase</keyword>
<evidence type="ECO:0000259" key="3">
    <source>
        <dbReference type="Pfam" id="PF02230"/>
    </source>
</evidence>
<protein>
    <submittedName>
        <fullName evidence="4">Alpha/beta-hydrolase</fullName>
    </submittedName>
</protein>
<keyword evidence="5" id="KW-1185">Reference proteome</keyword>
<dbReference type="GO" id="GO:0006508">
    <property type="term" value="P:proteolysis"/>
    <property type="evidence" value="ECO:0007669"/>
    <property type="project" value="InterPro"/>
</dbReference>
<dbReference type="PANTHER" id="PTHR10655:SF63">
    <property type="entry name" value="PHOSPHOLIPASE_CARBOXYLESTERASE_THIOESTERASE DOMAIN-CONTAINING PROTEIN"/>
    <property type="match status" value="1"/>
</dbReference>
<gene>
    <name evidence="4" type="ORF">K444DRAFT_581699</name>
</gene>
<dbReference type="PANTHER" id="PTHR10655">
    <property type="entry name" value="LYSOPHOSPHOLIPASE-RELATED"/>
    <property type="match status" value="1"/>
</dbReference>
<comment type="similarity">
    <text evidence="1">Belongs to the AB hydrolase superfamily. AB hydrolase 2 family.</text>
</comment>